<keyword evidence="1" id="KW-1133">Transmembrane helix</keyword>
<evidence type="ECO:0000313" key="3">
    <source>
        <dbReference type="EMBL" id="NMH28944.1"/>
    </source>
</evidence>
<accession>A0A972FMT9</accession>
<feature type="transmembrane region" description="Helical" evidence="1">
    <location>
        <begin position="30"/>
        <end position="53"/>
    </location>
</feature>
<evidence type="ECO:0000256" key="1">
    <source>
        <dbReference type="SAM" id="Phobius"/>
    </source>
</evidence>
<evidence type="ECO:0000313" key="4">
    <source>
        <dbReference type="Proteomes" id="UP000712080"/>
    </source>
</evidence>
<proteinExistence type="predicted"/>
<name>A0A972FMT9_9FLAO</name>
<evidence type="ECO:0000259" key="2">
    <source>
        <dbReference type="Pfam" id="PF03703"/>
    </source>
</evidence>
<dbReference type="Pfam" id="PF03703">
    <property type="entry name" value="bPH_2"/>
    <property type="match status" value="1"/>
</dbReference>
<gene>
    <name evidence="3" type="ORF">G6047_12945</name>
</gene>
<feature type="domain" description="YdbS-like PH" evidence="2">
    <location>
        <begin position="86"/>
        <end position="160"/>
    </location>
</feature>
<keyword evidence="4" id="KW-1185">Reference proteome</keyword>
<protein>
    <submittedName>
        <fullName evidence="3">PH domain-containing protein</fullName>
    </submittedName>
</protein>
<dbReference type="RefSeq" id="WP_169528048.1">
    <property type="nucleotide sequence ID" value="NZ_JAAMPU010000107.1"/>
</dbReference>
<organism evidence="3 4">
    <name type="scientific">Flavobacterium silvaticum</name>
    <dbReference type="NCBI Taxonomy" id="1852020"/>
    <lineage>
        <taxon>Bacteria</taxon>
        <taxon>Pseudomonadati</taxon>
        <taxon>Bacteroidota</taxon>
        <taxon>Flavobacteriia</taxon>
        <taxon>Flavobacteriales</taxon>
        <taxon>Flavobacteriaceae</taxon>
        <taxon>Flavobacterium</taxon>
    </lineage>
</organism>
<sequence length="169" mass="19015">MFTNETIDTSNLPRFEEIPLTKLNLAYAKVIVIMLTFLFVVFIGLAIAGSVFIDEWQPFRVWIFLGVVCAIAIISLFAGISFVKKGFAFREHDVVYRHGIIATTTMIIPYNRVQHVALHEGFLSRIFGLAKVQVFTAGGHQSDLEIPGIAKEEAESIKQLLMSKIRKEL</sequence>
<keyword evidence="1" id="KW-0812">Transmembrane</keyword>
<dbReference type="AlphaFoldDB" id="A0A972FMT9"/>
<dbReference type="EMBL" id="JAAMPU010000107">
    <property type="protein sequence ID" value="NMH28944.1"/>
    <property type="molecule type" value="Genomic_DNA"/>
</dbReference>
<keyword evidence="1" id="KW-0472">Membrane</keyword>
<dbReference type="PANTHER" id="PTHR34473">
    <property type="entry name" value="UPF0699 TRANSMEMBRANE PROTEIN YDBS"/>
    <property type="match status" value="1"/>
</dbReference>
<comment type="caution">
    <text evidence="3">The sequence shown here is derived from an EMBL/GenBank/DDBJ whole genome shotgun (WGS) entry which is preliminary data.</text>
</comment>
<feature type="transmembrane region" description="Helical" evidence="1">
    <location>
        <begin position="59"/>
        <end position="83"/>
    </location>
</feature>
<dbReference type="Proteomes" id="UP000712080">
    <property type="component" value="Unassembled WGS sequence"/>
</dbReference>
<dbReference type="PANTHER" id="PTHR34473:SF2">
    <property type="entry name" value="UPF0699 TRANSMEMBRANE PROTEIN YDBT"/>
    <property type="match status" value="1"/>
</dbReference>
<dbReference type="InterPro" id="IPR005182">
    <property type="entry name" value="YdbS-like_PH"/>
</dbReference>
<reference evidence="3" key="1">
    <citation type="submission" date="2020-02" db="EMBL/GenBank/DDBJ databases">
        <title>Flavobacterium sp. genome.</title>
        <authorList>
            <person name="Jung H.S."/>
            <person name="Baek J.H."/>
            <person name="Jeon C.O."/>
        </authorList>
    </citation>
    <scope>NUCLEOTIDE SEQUENCE</scope>
    <source>
        <strain evidence="3">SE-s28</strain>
    </source>
</reference>